<evidence type="ECO:0000256" key="3">
    <source>
        <dbReference type="ARBA" id="ARBA00023163"/>
    </source>
</evidence>
<dbReference type="Proteomes" id="UP000283530">
    <property type="component" value="Unassembled WGS sequence"/>
</dbReference>
<comment type="caution">
    <text evidence="6">The sequence shown here is derived from an EMBL/GenBank/DDBJ whole genome shotgun (WGS) entry which is preliminary data.</text>
</comment>
<dbReference type="CDD" id="cd00167">
    <property type="entry name" value="SANT"/>
    <property type="match status" value="1"/>
</dbReference>
<proteinExistence type="predicted"/>
<dbReference type="PANTHER" id="PTHR43952">
    <property type="entry name" value="MYB FAMILY TRANSCRIPTION FACTOR-RELATED"/>
    <property type="match status" value="1"/>
</dbReference>
<dbReference type="SUPFAM" id="SSF46689">
    <property type="entry name" value="Homeodomain-like"/>
    <property type="match status" value="1"/>
</dbReference>
<dbReference type="InterPro" id="IPR009057">
    <property type="entry name" value="Homeodomain-like_sf"/>
</dbReference>
<keyword evidence="2" id="KW-0805">Transcription regulation</keyword>
<dbReference type="EMBL" id="QPKB01000010">
    <property type="protein sequence ID" value="RWR94425.1"/>
    <property type="molecule type" value="Genomic_DNA"/>
</dbReference>
<evidence type="ECO:0000259" key="5">
    <source>
        <dbReference type="SMART" id="SM00717"/>
    </source>
</evidence>
<dbReference type="STRING" id="337451.A0A443PUH4"/>
<dbReference type="FunFam" id="1.10.10.60:FF:000154">
    <property type="entry name" value="Transcription factor SRM1"/>
    <property type="match status" value="1"/>
</dbReference>
<dbReference type="InterPro" id="IPR001005">
    <property type="entry name" value="SANT/Myb"/>
</dbReference>
<feature type="domain" description="Myb-like" evidence="5">
    <location>
        <begin position="73"/>
        <end position="125"/>
    </location>
</feature>
<sequence length="168" mass="18714">MTSVLSPGIASTSRTDYPSFQLNKKKGSCTIIGYSSFKPQIMGSKTVLKECFVDTDWNASLGFLPFGLGAMEESGGWSWEENKLFELALAIVDETTPERWTVVAGMIGGKSAEEVEKHYKILLDDLQSIESGEMDHTLEVKLYVDAECNQSMFWTDENQKLLVGLKIK</sequence>
<dbReference type="OrthoDB" id="118550at2759"/>
<organism evidence="6 7">
    <name type="scientific">Cinnamomum micranthum f. kanehirae</name>
    <dbReference type="NCBI Taxonomy" id="337451"/>
    <lineage>
        <taxon>Eukaryota</taxon>
        <taxon>Viridiplantae</taxon>
        <taxon>Streptophyta</taxon>
        <taxon>Embryophyta</taxon>
        <taxon>Tracheophyta</taxon>
        <taxon>Spermatophyta</taxon>
        <taxon>Magnoliopsida</taxon>
        <taxon>Magnoliidae</taxon>
        <taxon>Laurales</taxon>
        <taxon>Lauraceae</taxon>
        <taxon>Cinnamomum</taxon>
    </lineage>
</organism>
<protein>
    <submittedName>
        <fullName evidence="6">SANT/Myb domain-containing protein</fullName>
    </submittedName>
</protein>
<keyword evidence="4" id="KW-0539">Nucleus</keyword>
<name>A0A443PUH4_9MAGN</name>
<evidence type="ECO:0000313" key="7">
    <source>
        <dbReference type="Proteomes" id="UP000283530"/>
    </source>
</evidence>
<evidence type="ECO:0000256" key="1">
    <source>
        <dbReference type="ARBA" id="ARBA00004123"/>
    </source>
</evidence>
<reference evidence="6 7" key="1">
    <citation type="journal article" date="2019" name="Nat. Plants">
        <title>Stout camphor tree genome fills gaps in understanding of flowering plant genome evolution.</title>
        <authorList>
            <person name="Chaw S.M."/>
            <person name="Liu Y.C."/>
            <person name="Wu Y.W."/>
            <person name="Wang H.Y."/>
            <person name="Lin C.I."/>
            <person name="Wu C.S."/>
            <person name="Ke H.M."/>
            <person name="Chang L.Y."/>
            <person name="Hsu C.Y."/>
            <person name="Yang H.T."/>
            <person name="Sudianto E."/>
            <person name="Hsu M.H."/>
            <person name="Wu K.P."/>
            <person name="Wang L.N."/>
            <person name="Leebens-Mack J.H."/>
            <person name="Tsai I.J."/>
        </authorList>
    </citation>
    <scope>NUCLEOTIDE SEQUENCE [LARGE SCALE GENOMIC DNA]</scope>
    <source>
        <strain evidence="7">cv. Chaw 1501</strain>
        <tissue evidence="6">Young leaves</tissue>
    </source>
</reference>
<keyword evidence="3" id="KW-0804">Transcription</keyword>
<evidence type="ECO:0000313" key="6">
    <source>
        <dbReference type="EMBL" id="RWR94425.1"/>
    </source>
</evidence>
<dbReference type="PANTHER" id="PTHR43952:SF45">
    <property type="entry name" value="PROTEIN RADIALIS-LIKE 4"/>
    <property type="match status" value="1"/>
</dbReference>
<dbReference type="Gene3D" id="1.10.10.60">
    <property type="entry name" value="Homeodomain-like"/>
    <property type="match status" value="1"/>
</dbReference>
<keyword evidence="7" id="KW-1185">Reference proteome</keyword>
<dbReference type="GO" id="GO:0003700">
    <property type="term" value="F:DNA-binding transcription factor activity"/>
    <property type="evidence" value="ECO:0007669"/>
    <property type="project" value="InterPro"/>
</dbReference>
<dbReference type="GO" id="GO:0005634">
    <property type="term" value="C:nucleus"/>
    <property type="evidence" value="ECO:0007669"/>
    <property type="project" value="UniProtKB-SubCell"/>
</dbReference>
<accession>A0A443PUH4</accession>
<dbReference type="InterPro" id="IPR044636">
    <property type="entry name" value="RADIALIS-like"/>
</dbReference>
<evidence type="ECO:0000256" key="2">
    <source>
        <dbReference type="ARBA" id="ARBA00023015"/>
    </source>
</evidence>
<gene>
    <name evidence="6" type="ORF">CKAN_02371600</name>
</gene>
<comment type="subcellular location">
    <subcellularLocation>
        <location evidence="1">Nucleus</location>
    </subcellularLocation>
</comment>
<evidence type="ECO:0000256" key="4">
    <source>
        <dbReference type="ARBA" id="ARBA00023242"/>
    </source>
</evidence>
<dbReference type="AlphaFoldDB" id="A0A443PUH4"/>
<dbReference type="SMART" id="SM00717">
    <property type="entry name" value="SANT"/>
    <property type="match status" value="1"/>
</dbReference>